<name>A0A1C5GXD8_9ACTN</name>
<dbReference type="InterPro" id="IPR002575">
    <property type="entry name" value="Aminoglycoside_PTrfase"/>
</dbReference>
<sequence length="252" mass="27674">MGASWSMGPTYLVRMTEEPLSGGHNAHEVVRIGDTVHRRGDGNAFAVRVLRHLAEVGYPYAPRHLGVDEQGRDVLTYVPGETTDHPSQRTAGAYALGGRMLRDLHDATAGHALAAGRECVLHGDPGPFNTIFRAGLPVAFIDWDSCRPGDRLDDLGYLAWTWCVQSQGHVPIDDQARHLRELRDGYGDVGADTLVAAVLRRQTELAEVEAANAADPRHSAARRRHAEWAVAWATGDRDLFLGHEHVFRAALR</sequence>
<evidence type="ECO:0000259" key="1">
    <source>
        <dbReference type="Pfam" id="PF01636"/>
    </source>
</evidence>
<feature type="domain" description="Aminoglycoside phosphotransferase" evidence="1">
    <location>
        <begin position="104"/>
        <end position="170"/>
    </location>
</feature>
<dbReference type="EMBL" id="LT607751">
    <property type="protein sequence ID" value="SCG38418.1"/>
    <property type="molecule type" value="Genomic_DNA"/>
</dbReference>
<dbReference type="Gene3D" id="3.90.1200.10">
    <property type="match status" value="1"/>
</dbReference>
<protein>
    <submittedName>
        <fullName evidence="2">Phosphotransferase enzyme family protein</fullName>
    </submittedName>
</protein>
<gene>
    <name evidence="2" type="ORF">GA0074704_0673</name>
</gene>
<reference evidence="2 3" key="1">
    <citation type="submission" date="2016-06" db="EMBL/GenBank/DDBJ databases">
        <authorList>
            <person name="Kjaerup R.B."/>
            <person name="Dalgaard T.S."/>
            <person name="Juul-Madsen H.R."/>
        </authorList>
    </citation>
    <scope>NUCLEOTIDE SEQUENCE [LARGE SCALE GENOMIC DNA]</scope>
    <source>
        <strain evidence="2 3">DSM 45097</strain>
    </source>
</reference>
<keyword evidence="2" id="KW-0808">Transferase</keyword>
<dbReference type="GO" id="GO:0016740">
    <property type="term" value="F:transferase activity"/>
    <property type="evidence" value="ECO:0007669"/>
    <property type="project" value="UniProtKB-KW"/>
</dbReference>
<accession>A0A1C5GXD8</accession>
<dbReference type="InterPro" id="IPR011009">
    <property type="entry name" value="Kinase-like_dom_sf"/>
</dbReference>
<evidence type="ECO:0000313" key="2">
    <source>
        <dbReference type="EMBL" id="SCG38418.1"/>
    </source>
</evidence>
<proteinExistence type="predicted"/>
<dbReference type="Pfam" id="PF01636">
    <property type="entry name" value="APH"/>
    <property type="match status" value="1"/>
</dbReference>
<evidence type="ECO:0000313" key="3">
    <source>
        <dbReference type="Proteomes" id="UP000198210"/>
    </source>
</evidence>
<dbReference type="AlphaFoldDB" id="A0A1C5GXD8"/>
<organism evidence="2 3">
    <name type="scientific">Micromonospora siamensis</name>
    <dbReference type="NCBI Taxonomy" id="299152"/>
    <lineage>
        <taxon>Bacteria</taxon>
        <taxon>Bacillati</taxon>
        <taxon>Actinomycetota</taxon>
        <taxon>Actinomycetes</taxon>
        <taxon>Micromonosporales</taxon>
        <taxon>Micromonosporaceae</taxon>
        <taxon>Micromonospora</taxon>
    </lineage>
</organism>
<keyword evidence="3" id="KW-1185">Reference proteome</keyword>
<dbReference type="SUPFAM" id="SSF56112">
    <property type="entry name" value="Protein kinase-like (PK-like)"/>
    <property type="match status" value="1"/>
</dbReference>
<dbReference type="Proteomes" id="UP000198210">
    <property type="component" value="Chromosome I"/>
</dbReference>